<accession>A0A1Y0I8U6</accession>
<evidence type="ECO:0000313" key="2">
    <source>
        <dbReference type="EMBL" id="ARU56918.1"/>
    </source>
</evidence>
<dbReference type="PROSITE" id="PS50801">
    <property type="entry name" value="STAS"/>
    <property type="match status" value="1"/>
</dbReference>
<protein>
    <recommendedName>
        <fullName evidence="1">STAS domain-containing protein</fullName>
    </recommendedName>
</protein>
<dbReference type="PANTHER" id="PTHR35849:SF2">
    <property type="entry name" value="BLR2341 PROTEIN"/>
    <property type="match status" value="1"/>
</dbReference>
<dbReference type="Proteomes" id="UP000196027">
    <property type="component" value="Chromosome"/>
</dbReference>
<dbReference type="EMBL" id="CP021425">
    <property type="protein sequence ID" value="ARU56918.1"/>
    <property type="molecule type" value="Genomic_DNA"/>
</dbReference>
<dbReference type="PANTHER" id="PTHR35849">
    <property type="entry name" value="BLR2341 PROTEIN"/>
    <property type="match status" value="1"/>
</dbReference>
<dbReference type="KEGG" id="ome:OLMES_2870"/>
<dbReference type="CDD" id="cd07043">
    <property type="entry name" value="STAS_anti-anti-sigma_factors"/>
    <property type="match status" value="1"/>
</dbReference>
<dbReference type="InterPro" id="IPR052746">
    <property type="entry name" value="MlaB_ABC_Transporter"/>
</dbReference>
<organism evidence="2 3">
    <name type="scientific">Oleiphilus messinensis</name>
    <dbReference type="NCBI Taxonomy" id="141451"/>
    <lineage>
        <taxon>Bacteria</taxon>
        <taxon>Pseudomonadati</taxon>
        <taxon>Pseudomonadota</taxon>
        <taxon>Gammaproteobacteria</taxon>
        <taxon>Oceanospirillales</taxon>
        <taxon>Oleiphilaceae</taxon>
        <taxon>Oleiphilus</taxon>
    </lineage>
</organism>
<keyword evidence="3" id="KW-1185">Reference proteome</keyword>
<dbReference type="InterPro" id="IPR036513">
    <property type="entry name" value="STAS_dom_sf"/>
</dbReference>
<dbReference type="Gene3D" id="3.30.750.24">
    <property type="entry name" value="STAS domain"/>
    <property type="match status" value="1"/>
</dbReference>
<feature type="domain" description="STAS" evidence="1">
    <location>
        <begin position="15"/>
        <end position="103"/>
    </location>
</feature>
<dbReference type="InterPro" id="IPR058548">
    <property type="entry name" value="MlaB-like_STAS"/>
</dbReference>
<reference evidence="2 3" key="1">
    <citation type="submission" date="2017-05" db="EMBL/GenBank/DDBJ databases">
        <title>Genomic insights into alkan degradation activity of Oleiphilus messinensis.</title>
        <authorList>
            <person name="Kozyavkin S.A."/>
            <person name="Slesarev A.I."/>
            <person name="Golyshin P.N."/>
            <person name="Korzhenkov A."/>
            <person name="Golyshina O.N."/>
            <person name="Toshchakov S.V."/>
        </authorList>
    </citation>
    <scope>NUCLEOTIDE SEQUENCE [LARGE SCALE GENOMIC DNA]</scope>
    <source>
        <strain evidence="2 3">ME102</strain>
    </source>
</reference>
<proteinExistence type="predicted"/>
<dbReference type="Pfam" id="PF13466">
    <property type="entry name" value="STAS_2"/>
    <property type="match status" value="1"/>
</dbReference>
<name>A0A1Y0I8U6_9GAMM</name>
<dbReference type="AlphaFoldDB" id="A0A1Y0I8U6"/>
<dbReference type="SUPFAM" id="SSF52091">
    <property type="entry name" value="SpoIIaa-like"/>
    <property type="match status" value="1"/>
</dbReference>
<gene>
    <name evidence="2" type="ORF">OLMES_2870</name>
</gene>
<dbReference type="InterPro" id="IPR002645">
    <property type="entry name" value="STAS_dom"/>
</dbReference>
<dbReference type="RefSeq" id="WP_087461868.1">
    <property type="nucleotide sequence ID" value="NZ_CP021425.1"/>
</dbReference>
<dbReference type="OrthoDB" id="6388159at2"/>
<sequence>MFRFEVIETETHKEVSIGGELTIYCAEDLFTNYVKSFSTDKHVLLRLDEVEEVDTSGIQILLMLKKQIKSKGHNISLGPVSKCVERYVSLFDLTSRFDAADWL</sequence>
<evidence type="ECO:0000259" key="1">
    <source>
        <dbReference type="PROSITE" id="PS50801"/>
    </source>
</evidence>
<evidence type="ECO:0000313" key="3">
    <source>
        <dbReference type="Proteomes" id="UP000196027"/>
    </source>
</evidence>